<evidence type="ECO:0000313" key="3">
    <source>
        <dbReference type="Proteomes" id="UP001164746"/>
    </source>
</evidence>
<feature type="compositionally biased region" description="Basic and acidic residues" evidence="1">
    <location>
        <begin position="307"/>
        <end position="325"/>
    </location>
</feature>
<organism evidence="2 3">
    <name type="scientific">Mya arenaria</name>
    <name type="common">Soft-shell clam</name>
    <dbReference type="NCBI Taxonomy" id="6604"/>
    <lineage>
        <taxon>Eukaryota</taxon>
        <taxon>Metazoa</taxon>
        <taxon>Spiralia</taxon>
        <taxon>Lophotrochozoa</taxon>
        <taxon>Mollusca</taxon>
        <taxon>Bivalvia</taxon>
        <taxon>Autobranchia</taxon>
        <taxon>Heteroconchia</taxon>
        <taxon>Euheterodonta</taxon>
        <taxon>Imparidentia</taxon>
        <taxon>Neoheterodontei</taxon>
        <taxon>Myida</taxon>
        <taxon>Myoidea</taxon>
        <taxon>Myidae</taxon>
        <taxon>Mya</taxon>
    </lineage>
</organism>
<gene>
    <name evidence="2" type="ORF">MAR_036815</name>
</gene>
<dbReference type="EMBL" id="CP111024">
    <property type="protein sequence ID" value="WAR23146.1"/>
    <property type="molecule type" value="Genomic_DNA"/>
</dbReference>
<evidence type="ECO:0000313" key="2">
    <source>
        <dbReference type="EMBL" id="WAR23146.1"/>
    </source>
</evidence>
<accession>A0ABY7FQF4</accession>
<keyword evidence="3" id="KW-1185">Reference proteome</keyword>
<feature type="region of interest" description="Disordered" evidence="1">
    <location>
        <begin position="186"/>
        <end position="215"/>
    </location>
</feature>
<feature type="compositionally biased region" description="Polar residues" evidence="1">
    <location>
        <begin position="327"/>
        <end position="349"/>
    </location>
</feature>
<sequence>MPKLNLDVSKALTETIIGISPESSSTPDTDDALEIEIVMATNKAPPAMVGQQSSSSPGQLWEGSRNKGSRVPLNSIATGKDGVDNTGLDSEDDNDTQSTQMYTPQQAWSAFENCVKNIDNSNPEYFIKKPKPNYISSGTFQQVMEDMYGNSEYGNTKGYTVLKQKMNNMARATGLASRMIFSAINKGQEEREEEEARIANGDPGEDELDMSSHGEQKSVIKVFDKGGWKMLKRDVNENTMEHHKQSTKMNWTMLQHTVKQMTNTEKTRQDLYERYGIVPTKLDDGTLVSENRMLSERARSQMYGRTVDGREYMRPSSYKHHDVGLRSKSQLSSHSTPSQKKPRGNSKSGKNPDIIQRRQRPVTAVK</sequence>
<proteinExistence type="predicted"/>
<evidence type="ECO:0000256" key="1">
    <source>
        <dbReference type="SAM" id="MobiDB-lite"/>
    </source>
</evidence>
<protein>
    <submittedName>
        <fullName evidence="2">Uncharacterized protein</fullName>
    </submittedName>
</protein>
<reference evidence="2" key="1">
    <citation type="submission" date="2022-11" db="EMBL/GenBank/DDBJ databases">
        <title>Centuries of genome instability and evolution in soft-shell clam transmissible cancer (bioRxiv).</title>
        <authorList>
            <person name="Hart S.F.M."/>
            <person name="Yonemitsu M.A."/>
            <person name="Giersch R.M."/>
            <person name="Beal B.F."/>
            <person name="Arriagada G."/>
            <person name="Davis B.W."/>
            <person name="Ostrander E.A."/>
            <person name="Goff S.P."/>
            <person name="Metzger M.J."/>
        </authorList>
    </citation>
    <scope>NUCLEOTIDE SEQUENCE</scope>
    <source>
        <strain evidence="2">MELC-2E11</strain>
        <tissue evidence="2">Siphon/mantle</tissue>
    </source>
</reference>
<feature type="region of interest" description="Disordered" evidence="1">
    <location>
        <begin position="299"/>
        <end position="366"/>
    </location>
</feature>
<dbReference type="Proteomes" id="UP001164746">
    <property type="component" value="Chromosome 13"/>
</dbReference>
<feature type="region of interest" description="Disordered" evidence="1">
    <location>
        <begin position="44"/>
        <end position="99"/>
    </location>
</feature>
<name>A0ABY7FQF4_MYAAR</name>